<accession>A0A0D0VW48</accession>
<name>A0A0D0VW48_9ACTN</name>
<sequence>MSGEPDAWEILDFLCQISTLTWGEIMAQMTGPSHKRHKKHHSYPIDSVGATAQARLTHLHLDEVTDELFRFRLSGVKRLWGFRADEVFHVLWWDPDHQVCPTDRN</sequence>
<dbReference type="EMBL" id="JXSX01000001">
    <property type="protein sequence ID" value="KIR64953.1"/>
    <property type="molecule type" value="Genomic_DNA"/>
</dbReference>
<dbReference type="AlphaFoldDB" id="A0A0D0VW48"/>
<proteinExistence type="predicted"/>
<dbReference type="Proteomes" id="UP000032254">
    <property type="component" value="Unassembled WGS sequence"/>
</dbReference>
<keyword evidence="2" id="KW-1185">Reference proteome</keyword>
<protein>
    <submittedName>
        <fullName evidence="1">Uncharacterized protein</fullName>
    </submittedName>
</protein>
<evidence type="ECO:0000313" key="1">
    <source>
        <dbReference type="EMBL" id="KIR64953.1"/>
    </source>
</evidence>
<reference evidence="1 2" key="1">
    <citation type="submission" date="2015-01" db="EMBL/GenBank/DDBJ databases">
        <title>Sequencing and annotation of Micromonospora carbonacea strain JXNU-1 genome.</title>
        <authorList>
            <person name="Long Z."/>
            <person name="Huang Y."/>
            <person name="Jiang Y."/>
        </authorList>
    </citation>
    <scope>NUCLEOTIDE SEQUENCE [LARGE SCALE GENOMIC DNA]</scope>
    <source>
        <strain evidence="1 2">JXNU-1</strain>
    </source>
</reference>
<evidence type="ECO:0000313" key="2">
    <source>
        <dbReference type="Proteomes" id="UP000032254"/>
    </source>
</evidence>
<dbReference type="PATRIC" id="fig|47853.6.peg.1123"/>
<organism evidence="1 2">
    <name type="scientific">Micromonospora haikouensis</name>
    <dbReference type="NCBI Taxonomy" id="686309"/>
    <lineage>
        <taxon>Bacteria</taxon>
        <taxon>Bacillati</taxon>
        <taxon>Actinomycetota</taxon>
        <taxon>Actinomycetes</taxon>
        <taxon>Micromonosporales</taxon>
        <taxon>Micromonosporaceae</taxon>
        <taxon>Micromonospora</taxon>
    </lineage>
</organism>
<gene>
    <name evidence="1" type="ORF">TK50_05265</name>
</gene>
<comment type="caution">
    <text evidence="1">The sequence shown here is derived from an EMBL/GenBank/DDBJ whole genome shotgun (WGS) entry which is preliminary data.</text>
</comment>